<evidence type="ECO:0000256" key="1">
    <source>
        <dbReference type="SAM" id="Coils"/>
    </source>
</evidence>
<protein>
    <recommendedName>
        <fullName evidence="2">Helicase ATP-binding domain-containing protein</fullName>
    </recommendedName>
</protein>
<dbReference type="PANTHER" id="PTHR47396:SF1">
    <property type="entry name" value="ATP-DEPENDENT HELICASE IRC3-RELATED"/>
    <property type="match status" value="1"/>
</dbReference>
<feature type="domain" description="Helicase ATP-binding" evidence="2">
    <location>
        <begin position="461"/>
        <end position="611"/>
    </location>
</feature>
<dbReference type="RefSeq" id="WP_132014502.1">
    <property type="nucleotide sequence ID" value="NZ_SLUN01000013.1"/>
</dbReference>
<dbReference type="PROSITE" id="PS51192">
    <property type="entry name" value="HELICASE_ATP_BIND_1"/>
    <property type="match status" value="1"/>
</dbReference>
<evidence type="ECO:0000259" key="2">
    <source>
        <dbReference type="PROSITE" id="PS51192"/>
    </source>
</evidence>
<dbReference type="CDD" id="cd18785">
    <property type="entry name" value="SF2_C"/>
    <property type="match status" value="1"/>
</dbReference>
<comment type="caution">
    <text evidence="3">The sequence shown here is derived from an EMBL/GenBank/DDBJ whole genome shotgun (WGS) entry which is preliminary data.</text>
</comment>
<dbReference type="InterPro" id="IPR054347">
    <property type="entry name" value="TOTE_primase"/>
</dbReference>
<dbReference type="Pfam" id="PF22548">
    <property type="entry name" value="AEP-TOTE"/>
    <property type="match status" value="1"/>
</dbReference>
<dbReference type="GO" id="GO:0005829">
    <property type="term" value="C:cytosol"/>
    <property type="evidence" value="ECO:0007669"/>
    <property type="project" value="TreeGrafter"/>
</dbReference>
<dbReference type="EMBL" id="SLUN01000013">
    <property type="protein sequence ID" value="TCL68513.1"/>
    <property type="molecule type" value="Genomic_DNA"/>
</dbReference>
<gene>
    <name evidence="3" type="ORF">EDC14_101353</name>
</gene>
<dbReference type="GO" id="GO:0016787">
    <property type="term" value="F:hydrolase activity"/>
    <property type="evidence" value="ECO:0007669"/>
    <property type="project" value="InterPro"/>
</dbReference>
<evidence type="ECO:0000313" key="3">
    <source>
        <dbReference type="EMBL" id="TCL68513.1"/>
    </source>
</evidence>
<dbReference type="InterPro" id="IPR014001">
    <property type="entry name" value="Helicase_ATP-bd"/>
</dbReference>
<dbReference type="CDD" id="cd17926">
    <property type="entry name" value="DEXHc_RE"/>
    <property type="match status" value="1"/>
</dbReference>
<dbReference type="InterPro" id="IPR006935">
    <property type="entry name" value="Helicase/UvrB_N"/>
</dbReference>
<dbReference type="GO" id="GO:0003677">
    <property type="term" value="F:DNA binding"/>
    <property type="evidence" value="ECO:0007669"/>
    <property type="project" value="InterPro"/>
</dbReference>
<keyword evidence="1" id="KW-0175">Coiled coil</keyword>
<dbReference type="Proteomes" id="UP000295008">
    <property type="component" value="Unassembled WGS sequence"/>
</dbReference>
<name>A0A4R1RQ44_HYDET</name>
<dbReference type="GO" id="GO:0005524">
    <property type="term" value="F:ATP binding"/>
    <property type="evidence" value="ECO:0007669"/>
    <property type="project" value="InterPro"/>
</dbReference>
<reference evidence="3 4" key="1">
    <citation type="submission" date="2019-03" db="EMBL/GenBank/DDBJ databases">
        <title>Genomic Encyclopedia of Type Strains, Phase IV (KMG-IV): sequencing the most valuable type-strain genomes for metagenomic binning, comparative biology and taxonomic classification.</title>
        <authorList>
            <person name="Goeker M."/>
        </authorList>
    </citation>
    <scope>NUCLEOTIDE SEQUENCE [LARGE SCALE GENOMIC DNA]</scope>
    <source>
        <strain evidence="3 4">LX-B</strain>
    </source>
</reference>
<dbReference type="InterPro" id="IPR050742">
    <property type="entry name" value="Helicase_Restrict-Modif_Enz"/>
</dbReference>
<dbReference type="SMART" id="SM00487">
    <property type="entry name" value="DEXDc"/>
    <property type="match status" value="1"/>
</dbReference>
<keyword evidence="4" id="KW-1185">Reference proteome</keyword>
<organism evidence="3 4">
    <name type="scientific">Hydrogenispora ethanolica</name>
    <dbReference type="NCBI Taxonomy" id="1082276"/>
    <lineage>
        <taxon>Bacteria</taxon>
        <taxon>Bacillati</taxon>
        <taxon>Bacillota</taxon>
        <taxon>Hydrogenispora</taxon>
    </lineage>
</organism>
<accession>A0A4R1RQ44</accession>
<dbReference type="SUPFAM" id="SSF52540">
    <property type="entry name" value="P-loop containing nucleoside triphosphate hydrolases"/>
    <property type="match status" value="2"/>
</dbReference>
<evidence type="ECO:0000313" key="4">
    <source>
        <dbReference type="Proteomes" id="UP000295008"/>
    </source>
</evidence>
<dbReference type="Pfam" id="PF04851">
    <property type="entry name" value="ResIII"/>
    <property type="match status" value="1"/>
</dbReference>
<dbReference type="PANTHER" id="PTHR47396">
    <property type="entry name" value="TYPE I RESTRICTION ENZYME ECOKI R PROTEIN"/>
    <property type="match status" value="1"/>
</dbReference>
<dbReference type="AlphaFoldDB" id="A0A4R1RQ44"/>
<dbReference type="OrthoDB" id="9802848at2"/>
<dbReference type="InterPro" id="IPR027417">
    <property type="entry name" value="P-loop_NTPase"/>
</dbReference>
<feature type="coiled-coil region" evidence="1">
    <location>
        <begin position="7"/>
        <end position="41"/>
    </location>
</feature>
<dbReference type="Gene3D" id="3.40.50.300">
    <property type="entry name" value="P-loop containing nucleotide triphosphate hydrolases"/>
    <property type="match status" value="2"/>
</dbReference>
<proteinExistence type="predicted"/>
<sequence length="812" mass="91325">MSTKDLSLQLKDQLAAAERRLNELDRERQTLLDRIQALQQELRAFPPDSTPTVESGAAHAADWGKGISNLSPPEVKVALFRSLFQGRADVYARRWENRKTGKSGYAPVCQKEWLPGLCNKPSVKCGECPHRSFPPLTEDVVRNHLEGKLILGLYPLLPDETCRFLVADFDKDSWREDARALREICRRLGVPAALERSRSGNGGHVWIFFSGPVPAALARKLGAYLVTETLESRPEIGLDSYDRFIPGQDTMPQGGFGSLIALPLQKKPRELGYSVFLDDQLEPYRDQWAFLASLERLSPERVNGIVDQAAMAGKIIGVPLLPEEESGGDPWRNRPARSQGTAVSGPFPKTLTITVSNQLYIPKESLSPSLKNRLIQLAAFQNPEFYKAQAMRLPTHDKPRIISCAESFAKYIGLPRGCRDEALELLTSCGIQVDFHEERNFGKPIDLRFQGTLRPEQQRAAEALLAQETGVLAATTAFGKTVVASYLIAQRAVNTLVVLHRQQLLDQWVARLCTFLNIQPEQIGRIGGGKYRPGGIVDVALIQSLVKENAVAEVVADYGQLIVDECHHISAFSFEQVARHCKARYVAGLSATVIRKDGRHPIIFMQCGPVRYRVDARKQAQRMPFDHRVIRRETGFQWPEPAQNPTIQDIYTALIGNERRNDMIFDDCLKALEAKRSPVLITERKEHLQYFAERLAKFAKNVVVLQGGMGVKQRQAAQERLAAIPADEERIILATGRYLGEGFDDARLDTLFLTMPISWQGTLAQYAGRLHREHDRKSEVLIYDYVDSEVPVLQKMWQKRIKGYQAIGYRMD</sequence>